<reference evidence="2" key="1">
    <citation type="submission" date="2023-03" db="EMBL/GenBank/DDBJ databases">
        <title>Massive genome expansion in bonnet fungi (Mycena s.s.) driven by repeated elements and novel gene families across ecological guilds.</title>
        <authorList>
            <consortium name="Lawrence Berkeley National Laboratory"/>
            <person name="Harder C.B."/>
            <person name="Miyauchi S."/>
            <person name="Viragh M."/>
            <person name="Kuo A."/>
            <person name="Thoen E."/>
            <person name="Andreopoulos B."/>
            <person name="Lu D."/>
            <person name="Skrede I."/>
            <person name="Drula E."/>
            <person name="Henrissat B."/>
            <person name="Morin E."/>
            <person name="Kohler A."/>
            <person name="Barry K."/>
            <person name="LaButti K."/>
            <person name="Morin E."/>
            <person name="Salamov A."/>
            <person name="Lipzen A."/>
            <person name="Mereny Z."/>
            <person name="Hegedus B."/>
            <person name="Baldrian P."/>
            <person name="Stursova M."/>
            <person name="Weitz H."/>
            <person name="Taylor A."/>
            <person name="Grigoriev I.V."/>
            <person name="Nagy L.G."/>
            <person name="Martin F."/>
            <person name="Kauserud H."/>
        </authorList>
    </citation>
    <scope>NUCLEOTIDE SEQUENCE</scope>
    <source>
        <strain evidence="2">CBHHK173m</strain>
    </source>
</reference>
<keyword evidence="3" id="KW-1185">Reference proteome</keyword>
<feature type="compositionally biased region" description="Polar residues" evidence="1">
    <location>
        <begin position="18"/>
        <end position="28"/>
    </location>
</feature>
<dbReference type="EMBL" id="JARJCN010000127">
    <property type="protein sequence ID" value="KAJ7071710.1"/>
    <property type="molecule type" value="Genomic_DNA"/>
</dbReference>
<dbReference type="AlphaFoldDB" id="A0AAD6TQR2"/>
<evidence type="ECO:0000256" key="1">
    <source>
        <dbReference type="SAM" id="MobiDB-lite"/>
    </source>
</evidence>
<dbReference type="Proteomes" id="UP001222325">
    <property type="component" value="Unassembled WGS sequence"/>
</dbReference>
<comment type="caution">
    <text evidence="2">The sequence shown here is derived from an EMBL/GenBank/DDBJ whole genome shotgun (WGS) entry which is preliminary data.</text>
</comment>
<gene>
    <name evidence="2" type="ORF">B0H15DRAFT_957617</name>
</gene>
<sequence>MTISPPASRQGHMRTRTGHATSLQTLSRTVKPAPRPKAGVECTRAGMPPPSKCGVLVAGLAPPRRRRAQAWPLLLGLATLGAMHAPRRMRPVGRRGYPVLVASLHATVPTGIKLLSRSICAPPLRLVLLLPAQLELLLLPHGITFFGFAAEVQKHHHIAFWAAATR</sequence>
<organism evidence="2 3">
    <name type="scientific">Mycena belliarum</name>
    <dbReference type="NCBI Taxonomy" id="1033014"/>
    <lineage>
        <taxon>Eukaryota</taxon>
        <taxon>Fungi</taxon>
        <taxon>Dikarya</taxon>
        <taxon>Basidiomycota</taxon>
        <taxon>Agaricomycotina</taxon>
        <taxon>Agaricomycetes</taxon>
        <taxon>Agaricomycetidae</taxon>
        <taxon>Agaricales</taxon>
        <taxon>Marasmiineae</taxon>
        <taxon>Mycenaceae</taxon>
        <taxon>Mycena</taxon>
    </lineage>
</organism>
<evidence type="ECO:0000313" key="3">
    <source>
        <dbReference type="Proteomes" id="UP001222325"/>
    </source>
</evidence>
<feature type="region of interest" description="Disordered" evidence="1">
    <location>
        <begin position="1"/>
        <end position="45"/>
    </location>
</feature>
<evidence type="ECO:0000313" key="2">
    <source>
        <dbReference type="EMBL" id="KAJ7071710.1"/>
    </source>
</evidence>
<name>A0AAD6TQR2_9AGAR</name>
<accession>A0AAD6TQR2</accession>
<protein>
    <submittedName>
        <fullName evidence="2">Uncharacterized protein</fullName>
    </submittedName>
</protein>
<proteinExistence type="predicted"/>